<dbReference type="GO" id="GO:0036094">
    <property type="term" value="F:small molecule binding"/>
    <property type="evidence" value="ECO:0007669"/>
    <property type="project" value="InterPro"/>
</dbReference>
<dbReference type="Gene3D" id="2.40.128.20">
    <property type="match status" value="1"/>
</dbReference>
<dbReference type="PANTHER" id="PTHR11430:SF28">
    <property type="entry name" value="EPIDIDYMAL-SPECIFIC LIPOCALIN-9"/>
    <property type="match status" value="1"/>
</dbReference>
<dbReference type="InterPro" id="IPR002971">
    <property type="entry name" value="Maj_urinary"/>
</dbReference>
<proteinExistence type="inferred from homology"/>
<dbReference type="InterPro" id="IPR000566">
    <property type="entry name" value="Lipocln_cytosolic_FA-bd_dom"/>
</dbReference>
<comment type="similarity">
    <text evidence="2 6">Belongs to the calycin superfamily. Lipocalin family.</text>
</comment>
<dbReference type="PROSITE" id="PS00213">
    <property type="entry name" value="LIPOCALIN"/>
    <property type="match status" value="1"/>
</dbReference>
<reference evidence="9" key="2">
    <citation type="submission" date="2025-09" db="UniProtKB">
        <authorList>
            <consortium name="Ensembl"/>
        </authorList>
    </citation>
    <scope>IDENTIFICATION</scope>
</reference>
<keyword evidence="10" id="KW-1185">Reference proteome</keyword>
<evidence type="ECO:0000256" key="6">
    <source>
        <dbReference type="RuleBase" id="RU003695"/>
    </source>
</evidence>
<dbReference type="Ensembl" id="ENSPCOT00000016949.1">
    <property type="protein sequence ID" value="ENSPCOP00000006413.1"/>
    <property type="gene ID" value="ENSPCOG00000014368.1"/>
</dbReference>
<evidence type="ECO:0000256" key="3">
    <source>
        <dbReference type="ARBA" id="ARBA00022525"/>
    </source>
</evidence>
<dbReference type="GO" id="GO:0005615">
    <property type="term" value="C:extracellular space"/>
    <property type="evidence" value="ECO:0007669"/>
    <property type="project" value="TreeGrafter"/>
</dbReference>
<evidence type="ECO:0000256" key="1">
    <source>
        <dbReference type="ARBA" id="ARBA00004613"/>
    </source>
</evidence>
<evidence type="ECO:0000313" key="10">
    <source>
        <dbReference type="Proteomes" id="UP000233160"/>
    </source>
</evidence>
<dbReference type="InterPro" id="IPR012674">
    <property type="entry name" value="Calycin"/>
</dbReference>
<sequence length="198" mass="22475">MGRTLLLLLSLWPSLAAAQEFNPRAVVRRDYNMAKVAGVWHSIAMASDDLGRIEEDGDLRVFIRNIEHLKSGSLKFNFRFKVQGRCEPVDVVCQKTDKDGEYSIAYKGENKVTVPETDYRLYVTFRLRNLRNGTETQVLALYEICKKYGLSSQNIIDMTKQGGSHGLGPRHPRAWGVGGPRRPRLRAPFCLPDQCFSK</sequence>
<dbReference type="Pfam" id="PF00061">
    <property type="entry name" value="Lipocalin"/>
    <property type="match status" value="1"/>
</dbReference>
<dbReference type="SUPFAM" id="SSF50814">
    <property type="entry name" value="Lipocalins"/>
    <property type="match status" value="1"/>
</dbReference>
<keyword evidence="3" id="KW-0964">Secreted</keyword>
<dbReference type="InterPro" id="IPR022272">
    <property type="entry name" value="Lipocalin_CS"/>
</dbReference>
<evidence type="ECO:0000313" key="9">
    <source>
        <dbReference type="Ensembl" id="ENSPCOP00000006413.1"/>
    </source>
</evidence>
<dbReference type="Proteomes" id="UP000233160">
    <property type="component" value="Unassembled WGS sequence"/>
</dbReference>
<accession>A0A2K6EXI2</accession>
<protein>
    <recommendedName>
        <fullName evidence="8">Lipocalin/cytosolic fatty-acid binding domain-containing protein</fullName>
    </recommendedName>
</protein>
<evidence type="ECO:0000256" key="5">
    <source>
        <dbReference type="ARBA" id="ARBA00023157"/>
    </source>
</evidence>
<keyword evidence="5" id="KW-1015">Disulfide bond</keyword>
<dbReference type="PANTHER" id="PTHR11430">
    <property type="entry name" value="LIPOCALIN"/>
    <property type="match status" value="1"/>
</dbReference>
<comment type="subcellular location">
    <subcellularLocation>
        <location evidence="1">Secreted</location>
    </subcellularLocation>
</comment>
<dbReference type="GeneTree" id="ENSGT01050000244868"/>
<dbReference type="InterPro" id="IPR002345">
    <property type="entry name" value="Lipocalin"/>
</dbReference>
<evidence type="ECO:0000256" key="4">
    <source>
        <dbReference type="ARBA" id="ARBA00022729"/>
    </source>
</evidence>
<reference evidence="9" key="1">
    <citation type="submission" date="2025-08" db="UniProtKB">
        <authorList>
            <consortium name="Ensembl"/>
        </authorList>
    </citation>
    <scope>IDENTIFICATION</scope>
</reference>
<evidence type="ECO:0000256" key="2">
    <source>
        <dbReference type="ARBA" id="ARBA00006889"/>
    </source>
</evidence>
<feature type="domain" description="Lipocalin/cytosolic fatty-acid binding" evidence="8">
    <location>
        <begin position="37"/>
        <end position="143"/>
    </location>
</feature>
<dbReference type="AlphaFoldDB" id="A0A2K6EXI2"/>
<evidence type="ECO:0000259" key="8">
    <source>
        <dbReference type="Pfam" id="PF00061"/>
    </source>
</evidence>
<feature type="signal peptide" evidence="7">
    <location>
        <begin position="1"/>
        <end position="18"/>
    </location>
</feature>
<dbReference type="PRINTS" id="PR01221">
    <property type="entry name" value="MAJORURINARY"/>
</dbReference>
<dbReference type="STRING" id="379532.ENSPCOP00000006413"/>
<feature type="chain" id="PRO_5014472838" description="Lipocalin/cytosolic fatty-acid binding domain-containing protein" evidence="7">
    <location>
        <begin position="19"/>
        <end position="198"/>
    </location>
</feature>
<evidence type="ECO:0000256" key="7">
    <source>
        <dbReference type="SAM" id="SignalP"/>
    </source>
</evidence>
<keyword evidence="4 7" id="KW-0732">Signal</keyword>
<organism evidence="9 10">
    <name type="scientific">Propithecus coquereli</name>
    <name type="common">Coquerel's sifaka</name>
    <name type="synonym">Propithecus verreauxi coquereli</name>
    <dbReference type="NCBI Taxonomy" id="379532"/>
    <lineage>
        <taxon>Eukaryota</taxon>
        <taxon>Metazoa</taxon>
        <taxon>Chordata</taxon>
        <taxon>Craniata</taxon>
        <taxon>Vertebrata</taxon>
        <taxon>Euteleostomi</taxon>
        <taxon>Mammalia</taxon>
        <taxon>Eutheria</taxon>
        <taxon>Euarchontoglires</taxon>
        <taxon>Primates</taxon>
        <taxon>Strepsirrhini</taxon>
        <taxon>Lemuriformes</taxon>
        <taxon>Indriidae</taxon>
        <taxon>Propithecus</taxon>
    </lineage>
</organism>
<name>A0A2K6EXI2_PROCO</name>